<dbReference type="Pfam" id="PF08513">
    <property type="entry name" value="LisH"/>
    <property type="match status" value="1"/>
</dbReference>
<reference evidence="8 9" key="1">
    <citation type="journal article" date="2011" name="PLoS Pathog.">
        <title>Endophytic Life Strategies Decoded by Genome and Transcriptome Analyses of the Mutualistic Root Symbiont Piriformospora indica.</title>
        <authorList>
            <person name="Zuccaro A."/>
            <person name="Lahrmann U."/>
            <person name="Guldener U."/>
            <person name="Langen G."/>
            <person name="Pfiffi S."/>
            <person name="Biedenkopf D."/>
            <person name="Wong P."/>
            <person name="Samans B."/>
            <person name="Grimm C."/>
            <person name="Basiewicz M."/>
            <person name="Murat C."/>
            <person name="Martin F."/>
            <person name="Kogel K.H."/>
        </authorList>
    </citation>
    <scope>NUCLEOTIDE SEQUENCE [LARGE SCALE GENOMIC DNA]</scope>
    <source>
        <strain evidence="8 9">DSM 11827</strain>
    </source>
</reference>
<evidence type="ECO:0000256" key="6">
    <source>
        <dbReference type="SAM" id="MobiDB-lite"/>
    </source>
</evidence>
<dbReference type="GO" id="GO:0003714">
    <property type="term" value="F:transcription corepressor activity"/>
    <property type="evidence" value="ECO:0007669"/>
    <property type="project" value="InterPro"/>
</dbReference>
<dbReference type="InterPro" id="IPR006594">
    <property type="entry name" value="LisH"/>
</dbReference>
<gene>
    <name evidence="8" type="ORF">PIIN_07315</name>
</gene>
<dbReference type="HOGENOM" id="CLU_007609_1_1_1"/>
<dbReference type="PANTHER" id="PTHR22846:SF2">
    <property type="entry name" value="F-BOX-LIKE_WD REPEAT-CONTAINING PROTEIN EBI"/>
    <property type="match status" value="1"/>
</dbReference>
<dbReference type="STRING" id="1109443.G4TPW7"/>
<evidence type="ECO:0000259" key="7">
    <source>
        <dbReference type="Pfam" id="PF12894"/>
    </source>
</evidence>
<dbReference type="InterPro" id="IPR045183">
    <property type="entry name" value="Ebi-like"/>
</dbReference>
<evidence type="ECO:0000256" key="4">
    <source>
        <dbReference type="ARBA" id="ARBA00023242"/>
    </source>
</evidence>
<dbReference type="PANTHER" id="PTHR22846">
    <property type="entry name" value="WD40 REPEAT PROTEIN"/>
    <property type="match status" value="1"/>
</dbReference>
<keyword evidence="4" id="KW-0539">Nucleus</keyword>
<organism evidence="8 9">
    <name type="scientific">Serendipita indica (strain DSM 11827)</name>
    <name type="common">Root endophyte fungus</name>
    <name type="synonym">Piriformospora indica</name>
    <dbReference type="NCBI Taxonomy" id="1109443"/>
    <lineage>
        <taxon>Eukaryota</taxon>
        <taxon>Fungi</taxon>
        <taxon>Dikarya</taxon>
        <taxon>Basidiomycota</taxon>
        <taxon>Agaricomycotina</taxon>
        <taxon>Agaricomycetes</taxon>
        <taxon>Sebacinales</taxon>
        <taxon>Serendipitaceae</taxon>
        <taxon>Serendipita</taxon>
    </lineage>
</organism>
<dbReference type="EMBL" id="CAFZ01000220">
    <property type="protein sequence ID" value="CCA73360.1"/>
    <property type="molecule type" value="Genomic_DNA"/>
</dbReference>
<dbReference type="eggNOG" id="KOG0273">
    <property type="taxonomic scope" value="Eukaryota"/>
</dbReference>
<evidence type="ECO:0000313" key="9">
    <source>
        <dbReference type="Proteomes" id="UP000007148"/>
    </source>
</evidence>
<feature type="domain" description="Anaphase-promoting complex subunit 4-like WD40" evidence="7">
    <location>
        <begin position="471"/>
        <end position="542"/>
    </location>
</feature>
<feature type="repeat" description="WD" evidence="5">
    <location>
        <begin position="212"/>
        <end position="253"/>
    </location>
</feature>
<dbReference type="GO" id="GO:0006357">
    <property type="term" value="P:regulation of transcription by RNA polymerase II"/>
    <property type="evidence" value="ECO:0007669"/>
    <property type="project" value="TreeGrafter"/>
</dbReference>
<dbReference type="OrthoDB" id="1367865at2759"/>
<keyword evidence="9" id="KW-1185">Reference proteome</keyword>
<feature type="repeat" description="WD" evidence="5">
    <location>
        <begin position="339"/>
        <end position="380"/>
    </location>
</feature>
<dbReference type="InterPro" id="IPR024977">
    <property type="entry name" value="Apc4-like_WD40_dom"/>
</dbReference>
<dbReference type="PROSITE" id="PS50896">
    <property type="entry name" value="LISH"/>
    <property type="match status" value="1"/>
</dbReference>
<dbReference type="PROSITE" id="PS00678">
    <property type="entry name" value="WD_REPEATS_1"/>
    <property type="match status" value="1"/>
</dbReference>
<feature type="region of interest" description="Disordered" evidence="6">
    <location>
        <begin position="114"/>
        <end position="142"/>
    </location>
</feature>
<dbReference type="InterPro" id="IPR036322">
    <property type="entry name" value="WD40_repeat_dom_sf"/>
</dbReference>
<evidence type="ECO:0000313" key="8">
    <source>
        <dbReference type="EMBL" id="CCA73360.1"/>
    </source>
</evidence>
<feature type="compositionally biased region" description="Basic and acidic residues" evidence="6">
    <location>
        <begin position="114"/>
        <end position="124"/>
    </location>
</feature>
<keyword evidence="2 5" id="KW-0853">WD repeat</keyword>
<evidence type="ECO:0000256" key="2">
    <source>
        <dbReference type="ARBA" id="ARBA00022574"/>
    </source>
</evidence>
<dbReference type="GO" id="GO:0034967">
    <property type="term" value="C:Set3 complex"/>
    <property type="evidence" value="ECO:0007669"/>
    <property type="project" value="TreeGrafter"/>
</dbReference>
<dbReference type="AlphaFoldDB" id="G4TPW7"/>
<dbReference type="Gene3D" id="1.20.960.30">
    <property type="match status" value="1"/>
</dbReference>
<comment type="caution">
    <text evidence="8">The sequence shown here is derived from an EMBL/GenBank/DDBJ whole genome shotgun (WGS) entry which is preliminary data.</text>
</comment>
<dbReference type="InterPro" id="IPR019775">
    <property type="entry name" value="WD40_repeat_CS"/>
</dbReference>
<dbReference type="CDD" id="cd00200">
    <property type="entry name" value="WD40"/>
    <property type="match status" value="1"/>
</dbReference>
<dbReference type="Proteomes" id="UP000007148">
    <property type="component" value="Unassembled WGS sequence"/>
</dbReference>
<protein>
    <recommendedName>
        <fullName evidence="7">Anaphase-promoting complex subunit 4-like WD40 domain-containing protein</fullName>
    </recommendedName>
</protein>
<feature type="repeat" description="WD" evidence="5">
    <location>
        <begin position="460"/>
        <end position="501"/>
    </location>
</feature>
<keyword evidence="3" id="KW-0677">Repeat</keyword>
<dbReference type="PROSITE" id="PS50294">
    <property type="entry name" value="WD_REPEATS_REGION"/>
    <property type="match status" value="4"/>
</dbReference>
<dbReference type="OMA" id="GENQPIK"/>
<dbReference type="InParanoid" id="G4TPW7"/>
<comment type="subcellular location">
    <subcellularLocation>
        <location evidence="1">Nucleus</location>
    </subcellularLocation>
</comment>
<accession>G4TPW7</accession>
<evidence type="ECO:0000256" key="5">
    <source>
        <dbReference type="PROSITE-ProRule" id="PRU00221"/>
    </source>
</evidence>
<feature type="repeat" description="WD" evidence="5">
    <location>
        <begin position="152"/>
        <end position="187"/>
    </location>
</feature>
<proteinExistence type="predicted"/>
<dbReference type="InterPro" id="IPR001680">
    <property type="entry name" value="WD40_rpt"/>
</dbReference>
<dbReference type="InterPro" id="IPR020472">
    <property type="entry name" value="WD40_PAC1"/>
</dbReference>
<dbReference type="Pfam" id="PF12894">
    <property type="entry name" value="ANAPC4_WD40"/>
    <property type="match status" value="1"/>
</dbReference>
<dbReference type="InterPro" id="IPR015943">
    <property type="entry name" value="WD40/YVTN_repeat-like_dom_sf"/>
</dbReference>
<dbReference type="SMART" id="SM00667">
    <property type="entry name" value="LisH"/>
    <property type="match status" value="1"/>
</dbReference>
<feature type="repeat" description="WD" evidence="5">
    <location>
        <begin position="254"/>
        <end position="295"/>
    </location>
</feature>
<name>G4TPW7_SERID</name>
<dbReference type="PRINTS" id="PR00320">
    <property type="entry name" value="GPROTEINBRPT"/>
</dbReference>
<dbReference type="SMART" id="SM00320">
    <property type="entry name" value="WD40"/>
    <property type="match status" value="8"/>
</dbReference>
<dbReference type="PROSITE" id="PS50082">
    <property type="entry name" value="WD_REPEATS_2"/>
    <property type="match status" value="5"/>
</dbReference>
<evidence type="ECO:0000256" key="3">
    <source>
        <dbReference type="ARBA" id="ARBA00022737"/>
    </source>
</evidence>
<sequence>MAHQKRPDIKIGAEEVNALIHSYLLESGFVHSAFLFRGESNLDKTALAKMVLRRGHLTELLVKALLYIEVETHWQKPPGFCNEPFTLLGAHNCKYSAEKDTSALAYAIPGMGDDAQKRNGKNNDDDMEMTDSAINSEPPPAPELPISRQTLLYGHTQEVFCVSWAPEYADHVLLASGSKDSTAKIWKFTGIHHGNLATQLLDSIEHCNEEGYSGEDADVTCVDWSSDHLWLATASSDHFVRMWSVGEGKLKATLKGHTDSIAAVRFSPDSHFLLSSGYDGVVILWSLPAMRVQHRYEDGANKAFVADISWLTNNNFITTWTDNLIHVFTSSSTIPFRTFRGHTDEINSVRGSPDGKYIASVSDDLTVRIWNLETLRMEFKEGSLRPIAGSVGGNMGQNCIHTLRAHKSSITSCRWLQADWISGSSSTDGVKRLATMSDGGELGPAVCLWDAVAGVLLKSFNDHSAVTYGLCFHPTLPYMATGAMDGRLYIYDLKTLEMIWSWTDRTEPSSKVAIYEVDWSNDGKRLAACLSNGAVAVLDVTNLENSS</sequence>
<evidence type="ECO:0000256" key="1">
    <source>
        <dbReference type="ARBA" id="ARBA00004123"/>
    </source>
</evidence>
<dbReference type="Gene3D" id="2.130.10.10">
    <property type="entry name" value="YVTN repeat-like/Quinoprotein amine dehydrogenase"/>
    <property type="match status" value="1"/>
</dbReference>
<dbReference type="SUPFAM" id="SSF50978">
    <property type="entry name" value="WD40 repeat-like"/>
    <property type="match status" value="1"/>
</dbReference>
<dbReference type="Pfam" id="PF00400">
    <property type="entry name" value="WD40"/>
    <property type="match status" value="5"/>
</dbReference>